<dbReference type="Proteomes" id="UP000001307">
    <property type="component" value="Unassembled WGS sequence"/>
</dbReference>
<feature type="compositionally biased region" description="Polar residues" evidence="1">
    <location>
        <begin position="420"/>
        <end position="440"/>
    </location>
</feature>
<dbReference type="PROSITE" id="PS50878">
    <property type="entry name" value="RT_POL"/>
    <property type="match status" value="1"/>
</dbReference>
<dbReference type="OrthoDB" id="10065625at2759"/>
<feature type="compositionally biased region" description="Basic and acidic residues" evidence="1">
    <location>
        <begin position="351"/>
        <end position="366"/>
    </location>
</feature>
<feature type="region of interest" description="Disordered" evidence="1">
    <location>
        <begin position="420"/>
        <end position="445"/>
    </location>
</feature>
<evidence type="ECO:0000259" key="2">
    <source>
        <dbReference type="PROSITE" id="PS50878"/>
    </source>
</evidence>
<feature type="domain" description="Reverse transcriptase" evidence="2">
    <location>
        <begin position="2101"/>
        <end position="2444"/>
    </location>
</feature>
<dbReference type="PANTHER" id="PTHR19446">
    <property type="entry name" value="REVERSE TRANSCRIPTASES"/>
    <property type="match status" value="1"/>
</dbReference>
<dbReference type="InParanoid" id="E4WZA7"/>
<dbReference type="InterPro" id="IPR000477">
    <property type="entry name" value="RT_dom"/>
</dbReference>
<reference evidence="3" key="1">
    <citation type="journal article" date="2010" name="Science">
        <title>Plasticity of animal genome architecture unmasked by rapid evolution of a pelagic tunicate.</title>
        <authorList>
            <person name="Denoeud F."/>
            <person name="Henriet S."/>
            <person name="Mungpakdee S."/>
            <person name="Aury J.M."/>
            <person name="Da Silva C."/>
            <person name="Brinkmann H."/>
            <person name="Mikhaleva J."/>
            <person name="Olsen L.C."/>
            <person name="Jubin C."/>
            <person name="Canestro C."/>
            <person name="Bouquet J.M."/>
            <person name="Danks G."/>
            <person name="Poulain J."/>
            <person name="Campsteijn C."/>
            <person name="Adamski M."/>
            <person name="Cross I."/>
            <person name="Yadetie F."/>
            <person name="Muffato M."/>
            <person name="Louis A."/>
            <person name="Butcher S."/>
            <person name="Tsagkogeorga G."/>
            <person name="Konrad A."/>
            <person name="Singh S."/>
            <person name="Jensen M.F."/>
            <person name="Cong E.H."/>
            <person name="Eikeseth-Otteraa H."/>
            <person name="Noel B."/>
            <person name="Anthouard V."/>
            <person name="Porcel B.M."/>
            <person name="Kachouri-Lafond R."/>
            <person name="Nishino A."/>
            <person name="Ugolini M."/>
            <person name="Chourrout P."/>
            <person name="Nishida H."/>
            <person name="Aasland R."/>
            <person name="Huzurbazar S."/>
            <person name="Westhof E."/>
            <person name="Delsuc F."/>
            <person name="Lehrach H."/>
            <person name="Reinhardt R."/>
            <person name="Weissenbach J."/>
            <person name="Roy S.W."/>
            <person name="Artiguenave F."/>
            <person name="Postlethwait J.H."/>
            <person name="Manak J.R."/>
            <person name="Thompson E.M."/>
            <person name="Jaillon O."/>
            <person name="Du Pasquier L."/>
            <person name="Boudinot P."/>
            <person name="Liberles D.A."/>
            <person name="Volff J.N."/>
            <person name="Philippe H."/>
            <person name="Lenhard B."/>
            <person name="Roest Crollius H."/>
            <person name="Wincker P."/>
            <person name="Chourrout D."/>
        </authorList>
    </citation>
    <scope>NUCLEOTIDE SEQUENCE [LARGE SCALE GENOMIC DNA]</scope>
</reference>
<feature type="compositionally biased region" description="Basic and acidic residues" evidence="1">
    <location>
        <begin position="211"/>
        <end position="225"/>
    </location>
</feature>
<feature type="region of interest" description="Disordered" evidence="1">
    <location>
        <begin position="1088"/>
        <end position="1107"/>
    </location>
</feature>
<name>E4WZA7_OIKDI</name>
<dbReference type="InterPro" id="IPR036691">
    <property type="entry name" value="Endo/exonu/phosph_ase_sf"/>
</dbReference>
<evidence type="ECO:0000313" key="4">
    <source>
        <dbReference type="Proteomes" id="UP000001307"/>
    </source>
</evidence>
<organism evidence="3">
    <name type="scientific">Oikopleura dioica</name>
    <name type="common">Tunicate</name>
    <dbReference type="NCBI Taxonomy" id="34765"/>
    <lineage>
        <taxon>Eukaryota</taxon>
        <taxon>Metazoa</taxon>
        <taxon>Chordata</taxon>
        <taxon>Tunicata</taxon>
        <taxon>Appendicularia</taxon>
        <taxon>Copelata</taxon>
        <taxon>Oikopleuridae</taxon>
        <taxon>Oikopleura</taxon>
    </lineage>
</organism>
<keyword evidence="4" id="KW-1185">Reference proteome</keyword>
<feature type="region of interest" description="Disordered" evidence="1">
    <location>
        <begin position="154"/>
        <end position="178"/>
    </location>
</feature>
<feature type="compositionally biased region" description="Basic residues" evidence="1">
    <location>
        <begin position="333"/>
        <end position="350"/>
    </location>
</feature>
<dbReference type="EMBL" id="FN653019">
    <property type="protein sequence ID" value="CBY22502.1"/>
    <property type="molecule type" value="Genomic_DNA"/>
</dbReference>
<gene>
    <name evidence="3" type="ORF">GSOID_T00013259001</name>
</gene>
<protein>
    <recommendedName>
        <fullName evidence="2">Reverse transcriptase domain-containing protein</fullName>
    </recommendedName>
</protein>
<sequence>MKFRRVRKDLLFLADRIGTEATRDGTLALLSVGWSATYLEFSEIALGQLSNILGNMILYSLDKSDMKLVTFSSTLFNLLNFTLSCTILINKIVGISVKDSSGTYVHNNTIFELLLLVSYLCRNSVSLRKIDLRVSAILKIVSSRLPSSCLVMPKTNGHWSPPKIRDERTRSSGRSVSSNLRRELLEAKHYLYKENGRKESPKNYPNNTKSDTPRGRGGRSLERGGNKGSNGRFGNHSVPRRGLNVRKELFSNDEGALIRGKDGKMYRQVLVPETAARKDSDQGIRGTPKRSGSHMSRGNKTNQSPSQPDRVRQDENSALVGEQPTKTGENSHQSKRGTRQRERRKARRNKFRAEKNEKRKLDREGNMEVDQPSKKVKNFSRNYSSIALAELPTNENGGGPKLTLKLGAPVAQLRDRLNDVSPQSRLRKQSQNQWTPSNTPAKLGTKFEDSYDDLAGVEELEPDKDDLSSCASLLETRLVEGHESKMSLRNPNKDYLVDGITEIWESLKQLEIIKEPVTVAVEFETATHRWDSLPVTIDDPSAIRGEHDLSMDMALFPRVWRKSRWNGHFLLRCSVRILIDTLAKIKIGTENIADLVVLDEQNGYADLGKTSLQDLMDRPALGVQLKYFMDYLKFGFFGQGCLLECDVMRVFSQTGCWASSFMMVQDARPMFRLMISDVAAWNSKIRVIFRRYSMYLLDPAFSPYITLKSESNVIGICPIKKLFGPELQKMDFAKIRVSLAKTLLVNAYDRFHRPMTKDQVAWKGRINAHPAIRVLADLVDAEMFHNPRNKHYSLTSRQALKFFEEEQHERHKKKSLGSGLQLTEDFNAPLRLNKGKTKALSRQLRAAAGTKILNKAMDDVLESTDTIVAIQDDALKAQSDIRLLVDQAAKDRQNFVMSMGKTDSIIKQSMINNYELRATGMLNTACTIKQQAMLDKILTHPALQNCDKAGYTPKELADCLMINGTKQMTSDILNAYKAAATNVDQSKTIVKKFVKVDDGRIFDIDGLYQATVNFENDPARLANLTFKGLTQEEIENHSQRVRIEEAIRASEVDLASLPGTPMITDNALDLIEQEERVLTDSLRKMPTNCSLSRSPSNESLASNASQHSNISHVTTVAVFHPNAEDNPNLPTELVLTRVDDLTNASQRVQEFANVERYMERNGPVGEFTRTAEAEVQLLIGDVPTYQSVAEYMNKAKPSLFPDGISSLEDMIKGGEKRWKLLAKEFVRLGVATKKTANSRAKIWLYTLCDNHRKMLLQLKQVCEEKGDAWRSLGIDKVADETGYPRMGSDWAEFIAEIQEWDSKMTNLSILSQLHLVRGGKAILIDLPIPKTKAMASIDSYMQDIVLPSVNHQFDTIAFRALTSLWALCSSRSDGYRSCYGAGANVTYHKYAATGIQPVTAIIRQVSDVERAVRREMVNNFMISVLIRDFKAEWSSCLTTVYMRAKEDGILQDFVRLVHDRLLDNILGSGFEVWMNSNTFFDEIHPNGILRPSITDEEKQDISLKTHNKNARIEMNSRRHVDRTNRLLCKGIVPYSPITAEIIGPEEFLAACDVPRLVLDQLEVKPLEMKGIPVPDGSNSNDLVKLCEDHNEAVNSRSEKLSFGFSNLGHKVGVNKLHELVREYPDQSGHFISELYADSEILKNKNLWPPGYRLVLPDPGKNGLIFTAALIKDNIQVLETHTFVQNLLVKLQINDEVIYVGCVYHFINNAFDGYSTKFGKDRSCFYDSLRGMRKIAGEAPLIIGGDYNNQVAHARNAAEAKEADKMLECLDGMTLLTGFNSFKRVQGPSNIVVQSAIDHCFTSGISEASASPLDMHLRGLSDGHTGFNCRVAINRPEDRRWEIKRVIKRLDDDEIYKVGMKVDYVSTCNFYGNVSGVAYCPVQAGQNGLELFSKLSQPMEEKVIAQGPFNIKRSATTNAYLKYAIALRQTIENLAQPDYRLLNKNKIISRCRRAWTKMNLVVRKMNAADRRLLLNETDDLSRLSLQCDSWKLANKFLKKENPIKFDRESLETIADELLALQHKTKPPEGQDGIEIEHPKLSPDERYSIERVLFHKNKLLPSFMEAYSNSKCSTNDLNFLSRNLVEKLPINSMLSLVLRPVKSALEKGTYLAAWLMNKIRPIFKSCGQKFRPITVTAFLGGLVEKLVGKSLTSFLLHKGLIPPSQYGFREGHSCAGAAFHMERLVNSAAVALAGEGRLNPRWTHYPFWAVITADASNAFGVIPHSRFLKSLEGVVAPSALRFFREFLPRSFRCVLNGFASGERVLPEWGLPQGSALSPICYAFYTGCLIRNLEIDPIVTPAGGQPVPTGEACSLAHPASSAILQKGNKHLVNGTALCSHGYPQSVGCSLSFADDSIIIASGMTASAALRSAGNSATLLLAKMRQLGIQSCARKTHLMLFGKSQTYRGQPCERNLELNSGDPVELETVVEGMSFKPAVQTKYLGIFLSMVKGFVSFATHWRYLKGRFKQASELLSTIFFMLPQQHMVTIVRSLLLGVALHGTNLTGLPDKHTLRTLQRISNNTILGKRSRPFYMIDQNRAEKFKNKEAYETFRTEFYKGFSSGFCPELPYWVNYRAGVPPIHFSLMKQAVVSVYKVFRMRVPKFPVTIVAKAVWVARKDGTLICPLPDVFLEERLEKSYLLESRFGHNRVPGILLGSELANVRKAVMLAKRIRSIMGSPELEIRMGIPKDAQEAGFVDQQKTWPGNYVDIFNSIPSRVRSSFVGKYFSSEMKTFIETCHYHEEHSFKCSVCDKMKNVPNPRGLGLTLPLSLKAKDGFLTDFESQALGNERKMGTQILMLWCFASGWERSVLCHPEIVDQFYSIFSVISLKLGLSELVRKLLCDLSFSDSIMALREVARKNMFTNKDRVREMLSRF</sequence>
<proteinExistence type="predicted"/>
<dbReference type="Pfam" id="PF00078">
    <property type="entry name" value="RVT_1"/>
    <property type="match status" value="1"/>
</dbReference>
<dbReference type="Gene3D" id="3.60.10.10">
    <property type="entry name" value="Endonuclease/exonuclease/phosphatase"/>
    <property type="match status" value="1"/>
</dbReference>
<evidence type="ECO:0000256" key="1">
    <source>
        <dbReference type="SAM" id="MobiDB-lite"/>
    </source>
</evidence>
<feature type="compositionally biased region" description="Basic and acidic residues" evidence="1">
    <location>
        <begin position="191"/>
        <end position="201"/>
    </location>
</feature>
<accession>E4WZA7</accession>
<evidence type="ECO:0000313" key="3">
    <source>
        <dbReference type="EMBL" id="CBY22502.1"/>
    </source>
</evidence>
<feature type="region of interest" description="Disordered" evidence="1">
    <location>
        <begin position="273"/>
        <end position="376"/>
    </location>
</feature>
<feature type="compositionally biased region" description="Polar residues" evidence="1">
    <location>
        <begin position="293"/>
        <end position="307"/>
    </location>
</feature>
<feature type="region of interest" description="Disordered" evidence="1">
    <location>
        <begin position="191"/>
        <end position="246"/>
    </location>
</feature>
<dbReference type="SUPFAM" id="SSF56219">
    <property type="entry name" value="DNase I-like"/>
    <property type="match status" value="1"/>
</dbReference>